<evidence type="ECO:0000256" key="2">
    <source>
        <dbReference type="ARBA" id="ARBA00023015"/>
    </source>
</evidence>
<dbReference type="EMBL" id="GL377303">
    <property type="protein sequence ID" value="EFJ01193.1"/>
    <property type="molecule type" value="Genomic_DNA"/>
</dbReference>
<dbReference type="HOGENOM" id="CLU_006242_0_0_1"/>
<evidence type="ECO:0000256" key="5">
    <source>
        <dbReference type="ARBA" id="ARBA00023242"/>
    </source>
</evidence>
<dbReference type="PANTHER" id="PTHR31668:SF26">
    <property type="entry name" value="GLUCOSE TRANSPORT TRANSCRIPTION REGULATOR RGT1-RELATED"/>
    <property type="match status" value="1"/>
</dbReference>
<dbReference type="Gene3D" id="4.10.240.10">
    <property type="entry name" value="Zn(2)-C6 fungal-type DNA-binding domain"/>
    <property type="match status" value="1"/>
</dbReference>
<dbReference type="GO" id="GO:0000981">
    <property type="term" value="F:DNA-binding transcription factor activity, RNA polymerase II-specific"/>
    <property type="evidence" value="ECO:0007669"/>
    <property type="project" value="InterPro"/>
</dbReference>
<evidence type="ECO:0000313" key="9">
    <source>
        <dbReference type="Proteomes" id="UP000007431"/>
    </source>
</evidence>
<dbReference type="Proteomes" id="UP000007431">
    <property type="component" value="Unassembled WGS sequence"/>
</dbReference>
<dbReference type="CDD" id="cd00067">
    <property type="entry name" value="GAL4"/>
    <property type="match status" value="1"/>
</dbReference>
<feature type="domain" description="Zn(2)-C6 fungal-type" evidence="7">
    <location>
        <begin position="125"/>
        <end position="159"/>
    </location>
</feature>
<dbReference type="AlphaFoldDB" id="D8PST0"/>
<dbReference type="PANTHER" id="PTHR31668">
    <property type="entry name" value="GLUCOSE TRANSPORT TRANSCRIPTION REGULATOR RGT1-RELATED-RELATED"/>
    <property type="match status" value="1"/>
</dbReference>
<evidence type="ECO:0000313" key="8">
    <source>
        <dbReference type="EMBL" id="EFJ01193.1"/>
    </source>
</evidence>
<sequence>MHGHPGYPMNPSPFAPGQPYPPSHQGAPPQSAMSPTYHYPIHPQAYPPPYVYPGYPPTAQQMHTQHPPPSSPVSTAPSAPPQAGNKRKRGSGRPKNNGDRASDDEASEQARQAADAKKRTKTQRACDSCRTRKIRCDVIQDTEPPVCQHCKQYGFECTFFLPITETRFKKKKTEDEVPKQDDHSHKQHGSSSQPQRDVGIVGLTHVAHLLHSQAAIPSRVYESYDLRYNHSFEVSATGDGIITVQKPPTDDFSNASKPMDVRMEPEVIERLLNAYFTDVSWMLPVITKEEFLSLSPTPPILLYSMCLVAAAKRDVSQSIFDSLRYTVNTIIKAEDILSTPSLVNVQATLILCMLADCHSQFVPSALSALWIRLGAAIRMAQDLGLHRAESVKQNIEMRRRIWGACVISDRWISLTYGHPYMIDVQDCDARLPSSGDPNDVYMDELVRLSVILGRILKTIYSPSGLTLVTDDMLHALLHDIEAWRDGLPEKLKYVGPQTSRTAGLLHLLYTAVCMIFWRVFMRISYSCPSHLKFGLTVEQWTKMVVLTGNAIDWLDANENYYDVWLLVAYSATSCALVQYHTWARRKDADAAAKLRKLRDTVRRWEACLSPDHMSARRKTAEIIGLLYVATQSPAMPMEPAALNPTGGVTGKEAPSLDFRKDPTRPGGGVYVAQGARASDFKDLPAGTVINELDGAAATPSSATSTDRTDRNFTFSPSSFVPTLPSNNAGLSAQQMDYALGVPSNVNPAMNGAAVGGPSVQVLNTLEGSPSSLAEFQQADSFLDGLPGGMFDWDQWGTFFARLNNEDAGMGGVFQPPPAQAQPQLPNRIAPM</sequence>
<dbReference type="SMART" id="SM00906">
    <property type="entry name" value="Fungal_trans"/>
    <property type="match status" value="1"/>
</dbReference>
<dbReference type="Pfam" id="PF00172">
    <property type="entry name" value="Zn_clus"/>
    <property type="match status" value="1"/>
</dbReference>
<feature type="compositionally biased region" description="Basic and acidic residues" evidence="6">
    <location>
        <begin position="172"/>
        <end position="184"/>
    </location>
</feature>
<organism evidence="9">
    <name type="scientific">Schizophyllum commune (strain H4-8 / FGSC 9210)</name>
    <name type="common">Split gill fungus</name>
    <dbReference type="NCBI Taxonomy" id="578458"/>
    <lineage>
        <taxon>Eukaryota</taxon>
        <taxon>Fungi</taxon>
        <taxon>Dikarya</taxon>
        <taxon>Basidiomycota</taxon>
        <taxon>Agaricomycotina</taxon>
        <taxon>Agaricomycetes</taxon>
        <taxon>Agaricomycetidae</taxon>
        <taxon>Agaricales</taxon>
        <taxon>Schizophyllaceae</taxon>
        <taxon>Schizophyllum</taxon>
    </lineage>
</organism>
<keyword evidence="2" id="KW-0805">Transcription regulation</keyword>
<evidence type="ECO:0000256" key="4">
    <source>
        <dbReference type="ARBA" id="ARBA00023163"/>
    </source>
</evidence>
<dbReference type="GO" id="GO:0003677">
    <property type="term" value="F:DNA binding"/>
    <property type="evidence" value="ECO:0007669"/>
    <property type="project" value="UniProtKB-KW"/>
</dbReference>
<dbReference type="GO" id="GO:0006351">
    <property type="term" value="P:DNA-templated transcription"/>
    <property type="evidence" value="ECO:0007669"/>
    <property type="project" value="InterPro"/>
</dbReference>
<dbReference type="InterPro" id="IPR001138">
    <property type="entry name" value="Zn2Cys6_DnaBD"/>
</dbReference>
<dbReference type="eggNOG" id="ENOG502QUQG">
    <property type="taxonomic scope" value="Eukaryota"/>
</dbReference>
<keyword evidence="4" id="KW-0804">Transcription</keyword>
<feature type="region of interest" description="Disordered" evidence="6">
    <location>
        <begin position="171"/>
        <end position="196"/>
    </location>
</feature>
<keyword evidence="1" id="KW-0479">Metal-binding</keyword>
<protein>
    <recommendedName>
        <fullName evidence="7">Zn(2)-C6 fungal-type domain-containing protein</fullName>
    </recommendedName>
</protein>
<dbReference type="VEuPathDB" id="FungiDB:SCHCODRAFT_02483746"/>
<feature type="compositionally biased region" description="Pro residues" evidence="6">
    <location>
        <begin position="45"/>
        <end position="56"/>
    </location>
</feature>
<dbReference type="Pfam" id="PF04082">
    <property type="entry name" value="Fungal_trans"/>
    <property type="match status" value="1"/>
</dbReference>
<dbReference type="InterPro" id="IPR007219">
    <property type="entry name" value="XnlR_reg_dom"/>
</dbReference>
<dbReference type="OrthoDB" id="4161332at2759"/>
<dbReference type="STRING" id="578458.D8PST0"/>
<dbReference type="OMA" id="DCIRRWE"/>
<name>D8PST0_SCHCM</name>
<evidence type="ECO:0000256" key="1">
    <source>
        <dbReference type="ARBA" id="ARBA00022723"/>
    </source>
</evidence>
<dbReference type="InterPro" id="IPR050797">
    <property type="entry name" value="Carb_Metab_Trans_Reg"/>
</dbReference>
<feature type="compositionally biased region" description="Pro residues" evidence="6">
    <location>
        <begin position="8"/>
        <end position="22"/>
    </location>
</feature>
<gene>
    <name evidence="8" type="ORF">SCHCODRAFT_74719</name>
</gene>
<dbReference type="PROSITE" id="PS00463">
    <property type="entry name" value="ZN2_CY6_FUNGAL_1"/>
    <property type="match status" value="1"/>
</dbReference>
<evidence type="ECO:0000256" key="3">
    <source>
        <dbReference type="ARBA" id="ARBA00023125"/>
    </source>
</evidence>
<dbReference type="SUPFAM" id="SSF57701">
    <property type="entry name" value="Zn2/Cys6 DNA-binding domain"/>
    <property type="match status" value="1"/>
</dbReference>
<dbReference type="GO" id="GO:0008270">
    <property type="term" value="F:zinc ion binding"/>
    <property type="evidence" value="ECO:0007669"/>
    <property type="project" value="InterPro"/>
</dbReference>
<dbReference type="CDD" id="cd12148">
    <property type="entry name" value="fungal_TF_MHR"/>
    <property type="match status" value="1"/>
</dbReference>
<keyword evidence="9" id="KW-1185">Reference proteome</keyword>
<reference evidence="8 9" key="1">
    <citation type="journal article" date="2010" name="Nat. Biotechnol.">
        <title>Genome sequence of the model mushroom Schizophyllum commune.</title>
        <authorList>
            <person name="Ohm R.A."/>
            <person name="de Jong J.F."/>
            <person name="Lugones L.G."/>
            <person name="Aerts A."/>
            <person name="Kothe E."/>
            <person name="Stajich J.E."/>
            <person name="de Vries R.P."/>
            <person name="Record E."/>
            <person name="Levasseur A."/>
            <person name="Baker S.E."/>
            <person name="Bartholomew K.A."/>
            <person name="Coutinho P.M."/>
            <person name="Erdmann S."/>
            <person name="Fowler T.J."/>
            <person name="Gathman A.C."/>
            <person name="Lombard V."/>
            <person name="Henrissat B."/>
            <person name="Knabe N."/>
            <person name="Kuees U."/>
            <person name="Lilly W.W."/>
            <person name="Lindquist E."/>
            <person name="Lucas S."/>
            <person name="Magnuson J.K."/>
            <person name="Piumi F."/>
            <person name="Raudaskoski M."/>
            <person name="Salamov A."/>
            <person name="Schmutz J."/>
            <person name="Schwarze F.W.M.R."/>
            <person name="vanKuyk P.A."/>
            <person name="Horton J.S."/>
            <person name="Grigoriev I.V."/>
            <person name="Woesten H.A.B."/>
        </authorList>
    </citation>
    <scope>NUCLEOTIDE SEQUENCE [LARGE SCALE GENOMIC DNA]</scope>
    <source>
        <strain evidence="9">H4-8 / FGSC 9210</strain>
    </source>
</reference>
<dbReference type="SMART" id="SM00066">
    <property type="entry name" value="GAL4"/>
    <property type="match status" value="1"/>
</dbReference>
<evidence type="ECO:0000259" key="7">
    <source>
        <dbReference type="PROSITE" id="PS50048"/>
    </source>
</evidence>
<feature type="region of interest" description="Disordered" evidence="6">
    <location>
        <begin position="1"/>
        <end position="126"/>
    </location>
</feature>
<dbReference type="PROSITE" id="PS50048">
    <property type="entry name" value="ZN2_CY6_FUNGAL_2"/>
    <property type="match status" value="1"/>
</dbReference>
<dbReference type="GeneID" id="9594472"/>
<dbReference type="InterPro" id="IPR036864">
    <property type="entry name" value="Zn2-C6_fun-type_DNA-bd_sf"/>
</dbReference>
<dbReference type="InParanoid" id="D8PST0"/>
<dbReference type="RefSeq" id="XP_003036095.1">
    <property type="nucleotide sequence ID" value="XM_003036049.1"/>
</dbReference>
<keyword evidence="3" id="KW-0238">DNA-binding</keyword>
<evidence type="ECO:0000256" key="6">
    <source>
        <dbReference type="SAM" id="MobiDB-lite"/>
    </source>
</evidence>
<dbReference type="KEGG" id="scm:SCHCO_02483746"/>
<keyword evidence="5" id="KW-0539">Nucleus</keyword>
<proteinExistence type="predicted"/>
<accession>D8PST0</accession>